<evidence type="ECO:0000256" key="1">
    <source>
        <dbReference type="SAM" id="Coils"/>
    </source>
</evidence>
<keyword evidence="2" id="KW-0472">Membrane</keyword>
<evidence type="ECO:0000259" key="4">
    <source>
        <dbReference type="Pfam" id="PF14257"/>
    </source>
</evidence>
<feature type="chain" id="PRO_5047131261" evidence="3">
    <location>
        <begin position="32"/>
        <end position="284"/>
    </location>
</feature>
<keyword evidence="3" id="KW-0732">Signal</keyword>
<feature type="transmembrane region" description="Helical" evidence="2">
    <location>
        <begin position="245"/>
        <end position="274"/>
    </location>
</feature>
<evidence type="ECO:0000313" key="6">
    <source>
        <dbReference type="Proteomes" id="UP001166021"/>
    </source>
</evidence>
<keyword evidence="6" id="KW-1185">Reference proteome</keyword>
<feature type="domain" description="DUF4349" evidence="4">
    <location>
        <begin position="82"/>
        <end position="247"/>
    </location>
</feature>
<dbReference type="Pfam" id="PF14257">
    <property type="entry name" value="DUF4349"/>
    <property type="match status" value="1"/>
</dbReference>
<dbReference type="RefSeq" id="WP_188243758.1">
    <property type="nucleotide sequence ID" value="NZ_JABTCF010000006.1"/>
</dbReference>
<reference evidence="5" key="1">
    <citation type="submission" date="2020-05" db="EMBL/GenBank/DDBJ databases">
        <title>The draft genome sequence of Maribacter sp. ANRC-HE7.</title>
        <authorList>
            <person name="Mu L."/>
        </authorList>
    </citation>
    <scope>NUCLEOTIDE SEQUENCE</scope>
    <source>
        <strain evidence="5">ANRC-HE7</strain>
    </source>
</reference>
<feature type="coiled-coil region" evidence="1">
    <location>
        <begin position="147"/>
        <end position="211"/>
    </location>
</feature>
<evidence type="ECO:0000256" key="3">
    <source>
        <dbReference type="SAM" id="SignalP"/>
    </source>
</evidence>
<keyword evidence="1" id="KW-0175">Coiled coil</keyword>
<feature type="signal peptide" evidence="3">
    <location>
        <begin position="1"/>
        <end position="31"/>
    </location>
</feature>
<dbReference type="InterPro" id="IPR025645">
    <property type="entry name" value="DUF4349"/>
</dbReference>
<organism evidence="5 6">
    <name type="scientific">Maribacter aquimaris</name>
    <dbReference type="NCBI Taxonomy" id="2737171"/>
    <lineage>
        <taxon>Bacteria</taxon>
        <taxon>Pseudomonadati</taxon>
        <taxon>Bacteroidota</taxon>
        <taxon>Flavobacteriia</taxon>
        <taxon>Flavobacteriales</taxon>
        <taxon>Flavobacteriaceae</taxon>
        <taxon>Maribacter</taxon>
    </lineage>
</organism>
<name>A0ABR7V0A7_9FLAO</name>
<comment type="caution">
    <text evidence="5">The sequence shown here is derived from an EMBL/GenBank/DDBJ whole genome shotgun (WGS) entry which is preliminary data.</text>
</comment>
<evidence type="ECO:0000256" key="2">
    <source>
        <dbReference type="SAM" id="Phobius"/>
    </source>
</evidence>
<keyword evidence="2" id="KW-1133">Transmembrane helix</keyword>
<protein>
    <submittedName>
        <fullName evidence="5">DUF4349 domain-containing protein</fullName>
    </submittedName>
</protein>
<dbReference type="Proteomes" id="UP001166021">
    <property type="component" value="Unassembled WGS sequence"/>
</dbReference>
<dbReference type="EMBL" id="JABTCF010000006">
    <property type="protein sequence ID" value="MBD0778269.1"/>
    <property type="molecule type" value="Genomic_DNA"/>
</dbReference>
<gene>
    <name evidence="5" type="ORF">HPE56_10730</name>
</gene>
<evidence type="ECO:0000313" key="5">
    <source>
        <dbReference type="EMBL" id="MBD0778269.1"/>
    </source>
</evidence>
<keyword evidence="2" id="KW-0812">Transmembrane</keyword>
<proteinExistence type="predicted"/>
<sequence>MKTTRKLKVKKTVFILCIGFFALFAYRLATAGKETPTPGPFIHQPEVSESNLDIRKNYATIKHKVQSGQAPMRIDQKYEKIADIKSSTNRFDLNEQRIRKQILDFNGLIQFENKNGNTGFRNLNLVIGVPPKHFDSMYQRLIEIGTVQAKQITKKDKTNEYKELRAKKLSLEKIRSSLIALKGEGGRIEEYMQLENRILEIEQQLQDLGVSLGNFDEENEFCTVKLSLSEVQVHQMDLFERITSAIMWTLATYLKLMLTLTLMAGFAYLTVAAIEKFRQGKTTK</sequence>
<accession>A0ABR7V0A7</accession>